<evidence type="ECO:0000313" key="2">
    <source>
        <dbReference type="Proteomes" id="UP000095751"/>
    </source>
</evidence>
<name>A0A1E7EX28_9STRA</name>
<dbReference type="EMBL" id="KV784372">
    <property type="protein sequence ID" value="OEU10407.1"/>
    <property type="molecule type" value="Genomic_DNA"/>
</dbReference>
<proteinExistence type="predicted"/>
<gene>
    <name evidence="1" type="ORF">FRACYDRAFT_247484</name>
</gene>
<organism evidence="1 2">
    <name type="scientific">Fragilariopsis cylindrus CCMP1102</name>
    <dbReference type="NCBI Taxonomy" id="635003"/>
    <lineage>
        <taxon>Eukaryota</taxon>
        <taxon>Sar</taxon>
        <taxon>Stramenopiles</taxon>
        <taxon>Ochrophyta</taxon>
        <taxon>Bacillariophyta</taxon>
        <taxon>Bacillariophyceae</taxon>
        <taxon>Bacillariophycidae</taxon>
        <taxon>Bacillariales</taxon>
        <taxon>Bacillariaceae</taxon>
        <taxon>Fragilariopsis</taxon>
    </lineage>
</organism>
<dbReference type="AlphaFoldDB" id="A0A1E7EX28"/>
<sequence length="171" mass="19378">MSANQSVIKYAEGFKKEDLIRYKLKAVNPQGRSDGFEKCASFDKGGIEVLLYVIEDFAMAVSSLNLITTAQHIEFFKKILGHGPSEKFKRLRAKGPEKYVDLMMQQENDQGALVEVVNEASGFQALIHDFIKLYCTSTDSKGDLIEYLKSEECRKPMKASVSEHQDRMEEL</sequence>
<keyword evidence="2" id="KW-1185">Reference proteome</keyword>
<accession>A0A1E7EX28</accession>
<dbReference type="Proteomes" id="UP000095751">
    <property type="component" value="Unassembled WGS sequence"/>
</dbReference>
<reference evidence="1 2" key="1">
    <citation type="submission" date="2016-09" db="EMBL/GenBank/DDBJ databases">
        <title>Extensive genetic diversity and differential bi-allelic expression allows diatom success in the polar Southern Ocean.</title>
        <authorList>
            <consortium name="DOE Joint Genome Institute"/>
            <person name="Mock T."/>
            <person name="Otillar R.P."/>
            <person name="Strauss J."/>
            <person name="Dupont C."/>
            <person name="Frickenhaus S."/>
            <person name="Maumus F."/>
            <person name="Mcmullan M."/>
            <person name="Sanges R."/>
            <person name="Schmutz J."/>
            <person name="Toseland A."/>
            <person name="Valas R."/>
            <person name="Veluchamy A."/>
            <person name="Ward B.J."/>
            <person name="Allen A."/>
            <person name="Barry K."/>
            <person name="Falciatore A."/>
            <person name="Ferrante M."/>
            <person name="Fortunato A.E."/>
            <person name="Gloeckner G."/>
            <person name="Gruber A."/>
            <person name="Hipkin R."/>
            <person name="Janech M."/>
            <person name="Kroth P."/>
            <person name="Leese F."/>
            <person name="Lindquist E."/>
            <person name="Lyon B.R."/>
            <person name="Martin J."/>
            <person name="Mayer C."/>
            <person name="Parker M."/>
            <person name="Quesneville H."/>
            <person name="Raymond J."/>
            <person name="Uhlig C."/>
            <person name="Valentin K.U."/>
            <person name="Worden A.Z."/>
            <person name="Armbrust E.V."/>
            <person name="Bowler C."/>
            <person name="Green B."/>
            <person name="Moulton V."/>
            <person name="Van Oosterhout C."/>
            <person name="Grigoriev I."/>
        </authorList>
    </citation>
    <scope>NUCLEOTIDE SEQUENCE [LARGE SCALE GENOMIC DNA]</scope>
    <source>
        <strain evidence="1 2">CCMP1102</strain>
    </source>
</reference>
<evidence type="ECO:0000313" key="1">
    <source>
        <dbReference type="EMBL" id="OEU10407.1"/>
    </source>
</evidence>
<dbReference type="InParanoid" id="A0A1E7EX28"/>
<protein>
    <submittedName>
        <fullName evidence="1">Uncharacterized protein</fullName>
    </submittedName>
</protein>
<dbReference type="KEGG" id="fcy:FRACYDRAFT_247484"/>